<dbReference type="AlphaFoldDB" id="A0A6G0YM90"/>
<dbReference type="EMBL" id="VUJU01003320">
    <property type="protein sequence ID" value="KAF0758370.1"/>
    <property type="molecule type" value="Genomic_DNA"/>
</dbReference>
<protein>
    <submittedName>
        <fullName evidence="2">Envelope fusion protein</fullName>
    </submittedName>
</protein>
<evidence type="ECO:0000313" key="2">
    <source>
        <dbReference type="EMBL" id="KAF0758370.1"/>
    </source>
</evidence>
<keyword evidence="3" id="KW-1185">Reference proteome</keyword>
<evidence type="ECO:0000313" key="3">
    <source>
        <dbReference type="Proteomes" id="UP000478052"/>
    </source>
</evidence>
<dbReference type="Proteomes" id="UP000478052">
    <property type="component" value="Unassembled WGS sequence"/>
</dbReference>
<name>A0A6G0YM90_APHCR</name>
<organism evidence="2 3">
    <name type="scientific">Aphis craccivora</name>
    <name type="common">Cowpea aphid</name>
    <dbReference type="NCBI Taxonomy" id="307492"/>
    <lineage>
        <taxon>Eukaryota</taxon>
        <taxon>Metazoa</taxon>
        <taxon>Ecdysozoa</taxon>
        <taxon>Arthropoda</taxon>
        <taxon>Hexapoda</taxon>
        <taxon>Insecta</taxon>
        <taxon>Pterygota</taxon>
        <taxon>Neoptera</taxon>
        <taxon>Paraneoptera</taxon>
        <taxon>Hemiptera</taxon>
        <taxon>Sternorrhyncha</taxon>
        <taxon>Aphidomorpha</taxon>
        <taxon>Aphidoidea</taxon>
        <taxon>Aphididae</taxon>
        <taxon>Aphidini</taxon>
        <taxon>Aphis</taxon>
        <taxon>Aphis</taxon>
    </lineage>
</organism>
<dbReference type="Pfam" id="PF12259">
    <property type="entry name" value="Baculo_F"/>
    <property type="match status" value="1"/>
</dbReference>
<keyword evidence="1" id="KW-0812">Transmembrane</keyword>
<sequence length="484" mass="56894">MDKQVHITSLRNTTGLYFESISPVQISYSTWDFVTYVNITIYEDKFQNLKNYFQFTSDICTRLKAQEDETLNNACITFLQTTYPIFHEIELNFNSVMKSLASNAKFFYSRIQNLKESNQKTLHLAQEQLRIISSVVQDLSEQSTQMLNTIDILNAKNLFNEHTTLFVILLNQFAWETQNLQTIVNFALNWLMHTSVYPPSELYHEMKKIQLLLPLTLELPVVELHLDLPELFRASTLSVVYLEQTLMFVAKIQLLSNIPFNLYHKIPLPITIPNGNIVLINPDTQYLAVSLDNEYHFSLKELQYYKCKSQFSFKLCIGLESIFKRTKKENCEVSLYNNPDSQLDTCHFRYLSLQNTLWHKLQYQNAWLYYCTHQSESKFTISLKKITEHHEPQKISNHTLYIHFNKLARESQELKKLKELYKDTTENIFVKLEHHLILLYIIVITLVIGSLYLVIKYRCNIPKLYSPEIAEPHIVQKIAQSRTA</sequence>
<accession>A0A6G0YM90</accession>
<dbReference type="OrthoDB" id="6604076at2759"/>
<keyword evidence="1" id="KW-1133">Transmembrane helix</keyword>
<evidence type="ECO:0000256" key="1">
    <source>
        <dbReference type="SAM" id="Phobius"/>
    </source>
</evidence>
<proteinExistence type="predicted"/>
<feature type="transmembrane region" description="Helical" evidence="1">
    <location>
        <begin position="437"/>
        <end position="455"/>
    </location>
</feature>
<keyword evidence="1" id="KW-0472">Membrane</keyword>
<reference evidence="2 3" key="1">
    <citation type="submission" date="2019-08" db="EMBL/GenBank/DDBJ databases">
        <title>Whole genome of Aphis craccivora.</title>
        <authorList>
            <person name="Voronova N.V."/>
            <person name="Shulinski R.S."/>
            <person name="Bandarenka Y.V."/>
            <person name="Zhorov D.G."/>
            <person name="Warner D."/>
        </authorList>
    </citation>
    <scope>NUCLEOTIDE SEQUENCE [LARGE SCALE GENOMIC DNA]</scope>
    <source>
        <strain evidence="2">180601</strain>
        <tissue evidence="2">Whole Body</tissue>
    </source>
</reference>
<comment type="caution">
    <text evidence="2">The sequence shown here is derived from an EMBL/GenBank/DDBJ whole genome shotgun (WGS) entry which is preliminary data.</text>
</comment>
<gene>
    <name evidence="2" type="ORF">FWK35_00015385</name>
</gene>
<dbReference type="InterPro" id="IPR022048">
    <property type="entry name" value="Envelope_fusion-like"/>
</dbReference>